<sequence length="33" mass="3900">MFHDQHIFPAKGLQRLKCKAWKETLFVISIGKK</sequence>
<dbReference type="AlphaFoldDB" id="A0A382YDH9"/>
<gene>
    <name evidence="1" type="ORF">METZ01_LOCUS433903</name>
</gene>
<accession>A0A382YDH9</accession>
<protein>
    <submittedName>
        <fullName evidence="1">Uncharacterized protein</fullName>
    </submittedName>
</protein>
<reference evidence="1" key="1">
    <citation type="submission" date="2018-05" db="EMBL/GenBank/DDBJ databases">
        <authorList>
            <person name="Lanie J.A."/>
            <person name="Ng W.-L."/>
            <person name="Kazmierczak K.M."/>
            <person name="Andrzejewski T.M."/>
            <person name="Davidsen T.M."/>
            <person name="Wayne K.J."/>
            <person name="Tettelin H."/>
            <person name="Glass J.I."/>
            <person name="Rusch D."/>
            <person name="Podicherti R."/>
            <person name="Tsui H.-C.T."/>
            <person name="Winkler M.E."/>
        </authorList>
    </citation>
    <scope>NUCLEOTIDE SEQUENCE</scope>
</reference>
<organism evidence="1">
    <name type="scientific">marine metagenome</name>
    <dbReference type="NCBI Taxonomy" id="408172"/>
    <lineage>
        <taxon>unclassified sequences</taxon>
        <taxon>metagenomes</taxon>
        <taxon>ecological metagenomes</taxon>
    </lineage>
</organism>
<name>A0A382YDH9_9ZZZZ</name>
<proteinExistence type="predicted"/>
<evidence type="ECO:0000313" key="1">
    <source>
        <dbReference type="EMBL" id="SVD81049.1"/>
    </source>
</evidence>
<dbReference type="EMBL" id="UINC01174764">
    <property type="protein sequence ID" value="SVD81049.1"/>
    <property type="molecule type" value="Genomic_DNA"/>
</dbReference>